<evidence type="ECO:0000259" key="1">
    <source>
        <dbReference type="Pfam" id="PF06985"/>
    </source>
</evidence>
<proteinExistence type="predicted"/>
<feature type="non-terminal residue" evidence="2">
    <location>
        <position position="318"/>
    </location>
</feature>
<dbReference type="Pfam" id="PF06985">
    <property type="entry name" value="HET"/>
    <property type="match status" value="1"/>
</dbReference>
<dbReference type="PANTHER" id="PTHR33112">
    <property type="entry name" value="DOMAIN PROTEIN, PUTATIVE-RELATED"/>
    <property type="match status" value="1"/>
</dbReference>
<reference evidence="2" key="1">
    <citation type="journal article" date="2023" name="Mol. Phylogenet. Evol.">
        <title>Genome-scale phylogeny and comparative genomics of the fungal order Sordariales.</title>
        <authorList>
            <person name="Hensen N."/>
            <person name="Bonometti L."/>
            <person name="Westerberg I."/>
            <person name="Brannstrom I.O."/>
            <person name="Guillou S."/>
            <person name="Cros-Aarteil S."/>
            <person name="Calhoun S."/>
            <person name="Haridas S."/>
            <person name="Kuo A."/>
            <person name="Mondo S."/>
            <person name="Pangilinan J."/>
            <person name="Riley R."/>
            <person name="LaButti K."/>
            <person name="Andreopoulos B."/>
            <person name="Lipzen A."/>
            <person name="Chen C."/>
            <person name="Yan M."/>
            <person name="Daum C."/>
            <person name="Ng V."/>
            <person name="Clum A."/>
            <person name="Steindorff A."/>
            <person name="Ohm R.A."/>
            <person name="Martin F."/>
            <person name="Silar P."/>
            <person name="Natvig D.O."/>
            <person name="Lalanne C."/>
            <person name="Gautier V."/>
            <person name="Ament-Velasquez S.L."/>
            <person name="Kruys A."/>
            <person name="Hutchinson M.I."/>
            <person name="Powell A.J."/>
            <person name="Barry K."/>
            <person name="Miller A.N."/>
            <person name="Grigoriev I.V."/>
            <person name="Debuchy R."/>
            <person name="Gladieux P."/>
            <person name="Hiltunen Thoren M."/>
            <person name="Johannesson H."/>
        </authorList>
    </citation>
    <scope>NUCLEOTIDE SEQUENCE</scope>
    <source>
        <strain evidence="2">CBS 955.72</strain>
    </source>
</reference>
<dbReference type="PANTHER" id="PTHR33112:SF10">
    <property type="entry name" value="TOL"/>
    <property type="match status" value="1"/>
</dbReference>
<evidence type="ECO:0000313" key="3">
    <source>
        <dbReference type="Proteomes" id="UP001275084"/>
    </source>
</evidence>
<dbReference type="InterPro" id="IPR010730">
    <property type="entry name" value="HET"/>
</dbReference>
<comment type="caution">
    <text evidence="2">The sequence shown here is derived from an EMBL/GenBank/DDBJ whole genome shotgun (WGS) entry which is preliminary data.</text>
</comment>
<feature type="non-terminal residue" evidence="2">
    <location>
        <position position="1"/>
    </location>
</feature>
<sequence>ARLPTRLLDVSNPHTLRLVPGEGIRDGRGGRYIALSHCWGELEPDEVHRYCTTKQNIHDREGEGGFSLDSLPLTLQDAIKVTQALEVRYLWIDSLCIIQGDSEDWNAEAKRMDAVYASAYCTIAATSATNSKSSFLKRDISNEYMHVRDDSGRRAYICNNVADFDQEVRKALLSSREWVLQERMLSRRTVHFSARQMYFGCREGVCCEVISRNVRITEKFINYDTFDFLRSFLENYPQRGLPKPTDRAVAISSLAARLASVFSCEERNGIFEVFLHRTLLWTTREGPQKLKRIRNESDKVPSWSWMACERPIQFPDIE</sequence>
<dbReference type="EMBL" id="JAUIQD010000002">
    <property type="protein sequence ID" value="KAK3360435.1"/>
    <property type="molecule type" value="Genomic_DNA"/>
</dbReference>
<dbReference type="AlphaFoldDB" id="A0AAJ0HS49"/>
<reference evidence="2" key="2">
    <citation type="submission" date="2023-06" db="EMBL/GenBank/DDBJ databases">
        <authorList>
            <consortium name="Lawrence Berkeley National Laboratory"/>
            <person name="Haridas S."/>
            <person name="Hensen N."/>
            <person name="Bonometti L."/>
            <person name="Westerberg I."/>
            <person name="Brannstrom I.O."/>
            <person name="Guillou S."/>
            <person name="Cros-Aarteil S."/>
            <person name="Calhoun S."/>
            <person name="Kuo A."/>
            <person name="Mondo S."/>
            <person name="Pangilinan J."/>
            <person name="Riley R."/>
            <person name="Labutti K."/>
            <person name="Andreopoulos B."/>
            <person name="Lipzen A."/>
            <person name="Chen C."/>
            <person name="Yanf M."/>
            <person name="Daum C."/>
            <person name="Ng V."/>
            <person name="Clum A."/>
            <person name="Steindorff A."/>
            <person name="Ohm R."/>
            <person name="Martin F."/>
            <person name="Silar P."/>
            <person name="Natvig D."/>
            <person name="Lalanne C."/>
            <person name="Gautier V."/>
            <person name="Ament-Velasquez S.L."/>
            <person name="Kruys A."/>
            <person name="Hutchinson M.I."/>
            <person name="Powell A.J."/>
            <person name="Barry K."/>
            <person name="Miller A.N."/>
            <person name="Grigoriev I.V."/>
            <person name="Debuchy R."/>
            <person name="Gladieux P."/>
            <person name="Thoren M.H."/>
            <person name="Johannesson H."/>
        </authorList>
    </citation>
    <scope>NUCLEOTIDE SEQUENCE</scope>
    <source>
        <strain evidence="2">CBS 955.72</strain>
    </source>
</reference>
<organism evidence="2 3">
    <name type="scientific">Lasiosphaeria hispida</name>
    <dbReference type="NCBI Taxonomy" id="260671"/>
    <lineage>
        <taxon>Eukaryota</taxon>
        <taxon>Fungi</taxon>
        <taxon>Dikarya</taxon>
        <taxon>Ascomycota</taxon>
        <taxon>Pezizomycotina</taxon>
        <taxon>Sordariomycetes</taxon>
        <taxon>Sordariomycetidae</taxon>
        <taxon>Sordariales</taxon>
        <taxon>Lasiosphaeriaceae</taxon>
        <taxon>Lasiosphaeria</taxon>
    </lineage>
</organism>
<dbReference type="Proteomes" id="UP001275084">
    <property type="component" value="Unassembled WGS sequence"/>
</dbReference>
<name>A0AAJ0HS49_9PEZI</name>
<gene>
    <name evidence="2" type="ORF">B0T25DRAFT_601999</name>
</gene>
<feature type="domain" description="Heterokaryon incompatibility" evidence="1">
    <location>
        <begin position="32"/>
        <end position="182"/>
    </location>
</feature>
<evidence type="ECO:0000313" key="2">
    <source>
        <dbReference type="EMBL" id="KAK3360435.1"/>
    </source>
</evidence>
<keyword evidence="3" id="KW-1185">Reference proteome</keyword>
<protein>
    <submittedName>
        <fullName evidence="2">Heterokaryon incompatibility protein-domain-containing protein</fullName>
    </submittedName>
</protein>
<accession>A0AAJ0HS49</accession>